<dbReference type="PANTHER" id="PTHR31293">
    <property type="entry name" value="RNI-LIKE SUPERFAMILY PROTEIN"/>
    <property type="match status" value="1"/>
</dbReference>
<dbReference type="InterPro" id="IPR055294">
    <property type="entry name" value="FBL60-like"/>
</dbReference>
<dbReference type="InterPro" id="IPR036047">
    <property type="entry name" value="F-box-like_dom_sf"/>
</dbReference>
<protein>
    <submittedName>
        <fullName evidence="3">Uncharacterized protein</fullName>
    </submittedName>
</protein>
<dbReference type="STRING" id="3988.B9SAI3"/>
<gene>
    <name evidence="3" type="ORF">RCOM_0587210</name>
</gene>
<dbReference type="Pfam" id="PF24758">
    <property type="entry name" value="LRR_At5g56370"/>
    <property type="match status" value="1"/>
</dbReference>
<dbReference type="InterPro" id="IPR006566">
    <property type="entry name" value="FBD"/>
</dbReference>
<dbReference type="Gene3D" id="3.80.10.10">
    <property type="entry name" value="Ribonuclease Inhibitor"/>
    <property type="match status" value="1"/>
</dbReference>
<feature type="domain" description="FBD" evidence="1">
    <location>
        <begin position="336"/>
        <end position="364"/>
    </location>
</feature>
<dbReference type="EMBL" id="EQ973904">
    <property type="protein sequence ID" value="EEF39432.1"/>
    <property type="molecule type" value="Genomic_DNA"/>
</dbReference>
<dbReference type="InterPro" id="IPR032675">
    <property type="entry name" value="LRR_dom_sf"/>
</dbReference>
<dbReference type="AlphaFoldDB" id="B9SAI3"/>
<dbReference type="Proteomes" id="UP000008311">
    <property type="component" value="Unassembled WGS sequence"/>
</dbReference>
<dbReference type="Pfam" id="PF08387">
    <property type="entry name" value="FBD"/>
    <property type="match status" value="1"/>
</dbReference>
<dbReference type="SUPFAM" id="SSF52047">
    <property type="entry name" value="RNI-like"/>
    <property type="match status" value="1"/>
</dbReference>
<evidence type="ECO:0000313" key="3">
    <source>
        <dbReference type="EMBL" id="EEF39432.1"/>
    </source>
</evidence>
<dbReference type="eggNOG" id="ENOG502QVFC">
    <property type="taxonomic scope" value="Eukaryota"/>
</dbReference>
<evidence type="ECO:0000259" key="1">
    <source>
        <dbReference type="Pfam" id="PF08387"/>
    </source>
</evidence>
<evidence type="ECO:0000259" key="2">
    <source>
        <dbReference type="Pfam" id="PF24758"/>
    </source>
</evidence>
<dbReference type="InParanoid" id="B9SAI3"/>
<organism evidence="3 4">
    <name type="scientific">Ricinus communis</name>
    <name type="common">Castor bean</name>
    <dbReference type="NCBI Taxonomy" id="3988"/>
    <lineage>
        <taxon>Eukaryota</taxon>
        <taxon>Viridiplantae</taxon>
        <taxon>Streptophyta</taxon>
        <taxon>Embryophyta</taxon>
        <taxon>Tracheophyta</taxon>
        <taxon>Spermatophyta</taxon>
        <taxon>Magnoliopsida</taxon>
        <taxon>eudicotyledons</taxon>
        <taxon>Gunneridae</taxon>
        <taxon>Pentapetalae</taxon>
        <taxon>rosids</taxon>
        <taxon>fabids</taxon>
        <taxon>Malpighiales</taxon>
        <taxon>Euphorbiaceae</taxon>
        <taxon>Acalyphoideae</taxon>
        <taxon>Acalypheae</taxon>
        <taxon>Ricinus</taxon>
    </lineage>
</organism>
<sequence length="414" mass="48683">MKHFKAMDDDSNNVDVFNRLTSSLLVLIVSYLPFREAARTCILSKQWVDVWRETTNLEFNENFFVKPEETKENQMILRNSFIDFVRQFVAQYPQKGIQRFALACSDPQAFLSDIRNFVVFAISRNVRELELDFSDPTWREDSLDSHQPAFELPLQIYQHKRLVLLKLFSCRFDASRFTNFSTLKSVSLGWTGISVVSIKALLVNCPLIESLSLKKCWDLEHFEISLPNLRLKNLVLDNCNFIQDWFCIEGPKLEFLKYSGRIGHFHMSNQRNMVEADLDFGMELEFDDVGSLLYDFLQEFYAVQILTVCSVLLQDYAPPFRFNPHEFWSKDLRIQRCIRSSLKVVNVKGFRGTLSELYVLRYIICFGDQLRELNLYVANEEGENGENRDTYMERVELLLKFIKRHQQLHVSVFL</sequence>
<dbReference type="FunCoup" id="B9SAI3">
    <property type="interactions" value="85"/>
</dbReference>
<dbReference type="SUPFAM" id="SSF81383">
    <property type="entry name" value="F-box domain"/>
    <property type="match status" value="1"/>
</dbReference>
<dbReference type="InterPro" id="IPR055411">
    <property type="entry name" value="LRR_FXL15/At3g58940/PEG3-like"/>
</dbReference>
<keyword evidence="4" id="KW-1185">Reference proteome</keyword>
<reference evidence="4" key="1">
    <citation type="journal article" date="2010" name="Nat. Biotechnol.">
        <title>Draft genome sequence of the oilseed species Ricinus communis.</title>
        <authorList>
            <person name="Chan A.P."/>
            <person name="Crabtree J."/>
            <person name="Zhao Q."/>
            <person name="Lorenzi H."/>
            <person name="Orvis J."/>
            <person name="Puiu D."/>
            <person name="Melake-Berhan A."/>
            <person name="Jones K.M."/>
            <person name="Redman J."/>
            <person name="Chen G."/>
            <person name="Cahoon E.B."/>
            <person name="Gedil M."/>
            <person name="Stanke M."/>
            <person name="Haas B.J."/>
            <person name="Wortman J.R."/>
            <person name="Fraser-Liggett C.M."/>
            <person name="Ravel J."/>
            <person name="Rabinowicz P.D."/>
        </authorList>
    </citation>
    <scope>NUCLEOTIDE SEQUENCE [LARGE SCALE GENOMIC DNA]</scope>
    <source>
        <strain evidence="4">cv. Hale</strain>
    </source>
</reference>
<proteinExistence type="predicted"/>
<name>B9SAI3_RICCO</name>
<accession>B9SAI3</accession>
<dbReference type="PANTHER" id="PTHR31293:SF12">
    <property type="entry name" value="RNI-LIKE SUPERFAMILY PROTEIN"/>
    <property type="match status" value="1"/>
</dbReference>
<evidence type="ECO:0000313" key="4">
    <source>
        <dbReference type="Proteomes" id="UP000008311"/>
    </source>
</evidence>
<feature type="domain" description="F-box/LRR-repeat protein 15/At3g58940/PEG3-like LRR" evidence="2">
    <location>
        <begin position="124"/>
        <end position="261"/>
    </location>
</feature>